<keyword evidence="4" id="KW-1185">Reference proteome</keyword>
<proteinExistence type="predicted"/>
<gene>
    <name evidence="3" type="ORF">Aargi30884_10690</name>
</gene>
<reference evidence="4" key="1">
    <citation type="submission" date="2019-05" db="EMBL/GenBank/DDBJ databases">
        <title>Complete genome sequencing of Absiella argi strain JCM 30884.</title>
        <authorList>
            <person name="Sakamoto M."/>
            <person name="Murakami T."/>
            <person name="Mori H."/>
        </authorList>
    </citation>
    <scope>NUCLEOTIDE SEQUENCE [LARGE SCALE GENOMIC DNA]</scope>
    <source>
        <strain evidence="4">JCM 30884</strain>
    </source>
</reference>
<name>A0A6N4TG69_9FIRM</name>
<dbReference type="PROSITE" id="PS00141">
    <property type="entry name" value="ASP_PROTEASE"/>
    <property type="match status" value="1"/>
</dbReference>
<dbReference type="KEGG" id="aarg:Aargi30884_10690"/>
<sequence>MGCKVTSVSPCIIDTCDYQKWQEITRNGSFSDSIQKARESILGSIKEEKVIYQDTFTLPMKRNLFGLLVVPVYINHCLCHFILDTGAQISTIRQKTLDKLGLKKKNQTIEVGSIGGKQKHLDSIVIDDMQFGGIAYRNKAMIVLSQDAFSLRFGNIDMLSFDGLLGWDVLSTLDFELDDIAHECKVLKNRFRFPNPNMIPGDFPFLLVKDEKGKVLTFGFDSGSKRSWFGEDSMRKHGWEEEQEVKGLGFGVHGMESMQMKMFKNVEVYVDRAKIKLTHTISGPVDMFDRFTFDGVFGNEVFKGRRIRFVNSKSMILLV</sequence>
<dbReference type="InterPro" id="IPR001995">
    <property type="entry name" value="Peptidase_A2_cat"/>
</dbReference>
<protein>
    <recommendedName>
        <fullName evidence="2">Peptidase A2 domain-containing protein</fullName>
    </recommendedName>
</protein>
<evidence type="ECO:0000313" key="3">
    <source>
        <dbReference type="EMBL" id="BBK22166.1"/>
    </source>
</evidence>
<evidence type="ECO:0000313" key="4">
    <source>
        <dbReference type="Proteomes" id="UP000464754"/>
    </source>
</evidence>
<evidence type="ECO:0000259" key="2">
    <source>
        <dbReference type="PROSITE" id="PS50175"/>
    </source>
</evidence>
<accession>A0A6N4TG69</accession>
<dbReference type="PROSITE" id="PS50175">
    <property type="entry name" value="ASP_PROT_RETROV"/>
    <property type="match status" value="1"/>
</dbReference>
<dbReference type="InterPro" id="IPR021109">
    <property type="entry name" value="Peptidase_aspartic_dom_sf"/>
</dbReference>
<evidence type="ECO:0000256" key="1">
    <source>
        <dbReference type="ARBA" id="ARBA00022801"/>
    </source>
</evidence>
<feature type="domain" description="Peptidase A2" evidence="2">
    <location>
        <begin position="79"/>
        <end position="116"/>
    </location>
</feature>
<dbReference type="Pfam" id="PF13650">
    <property type="entry name" value="Asp_protease_2"/>
    <property type="match status" value="1"/>
</dbReference>
<dbReference type="AlphaFoldDB" id="A0A6N4TG69"/>
<dbReference type="Proteomes" id="UP000464754">
    <property type="component" value="Chromosome"/>
</dbReference>
<dbReference type="CDD" id="cd05483">
    <property type="entry name" value="retropepsin_like_bacteria"/>
    <property type="match status" value="1"/>
</dbReference>
<dbReference type="GO" id="GO:0006508">
    <property type="term" value="P:proteolysis"/>
    <property type="evidence" value="ECO:0007669"/>
    <property type="project" value="InterPro"/>
</dbReference>
<keyword evidence="1" id="KW-0378">Hydrolase</keyword>
<dbReference type="RefSeq" id="WP_115715343.1">
    <property type="nucleotide sequence ID" value="NZ_AP019695.1"/>
</dbReference>
<organism evidence="3 4">
    <name type="scientific">Amedibacterium intestinale</name>
    <dbReference type="NCBI Taxonomy" id="2583452"/>
    <lineage>
        <taxon>Bacteria</taxon>
        <taxon>Bacillati</taxon>
        <taxon>Bacillota</taxon>
        <taxon>Erysipelotrichia</taxon>
        <taxon>Erysipelotrichales</taxon>
        <taxon>Erysipelotrichaceae</taxon>
        <taxon>Amedibacterium</taxon>
    </lineage>
</organism>
<dbReference type="GO" id="GO:0004190">
    <property type="term" value="F:aspartic-type endopeptidase activity"/>
    <property type="evidence" value="ECO:0007669"/>
    <property type="project" value="InterPro"/>
</dbReference>
<dbReference type="InterPro" id="IPR001969">
    <property type="entry name" value="Aspartic_peptidase_AS"/>
</dbReference>
<dbReference type="EMBL" id="AP019695">
    <property type="protein sequence ID" value="BBK22166.1"/>
    <property type="molecule type" value="Genomic_DNA"/>
</dbReference>
<dbReference type="InterPro" id="IPR034122">
    <property type="entry name" value="Retropepsin-like_bacterial"/>
</dbReference>
<dbReference type="SUPFAM" id="SSF50630">
    <property type="entry name" value="Acid proteases"/>
    <property type="match status" value="1"/>
</dbReference>
<dbReference type="Gene3D" id="2.40.70.10">
    <property type="entry name" value="Acid Proteases"/>
    <property type="match status" value="1"/>
</dbReference>